<dbReference type="NCBIfam" id="NF007271">
    <property type="entry name" value="PRK09726.1"/>
    <property type="match status" value="1"/>
</dbReference>
<dbReference type="RefSeq" id="WP_369789440.1">
    <property type="nucleotide sequence ID" value="NZ_CP165628.1"/>
</dbReference>
<protein>
    <submittedName>
        <fullName evidence="2">Type II toxin-antitoxin system antitoxin HipB</fullName>
    </submittedName>
</protein>
<dbReference type="GO" id="GO:0003677">
    <property type="term" value="F:DNA binding"/>
    <property type="evidence" value="ECO:0007669"/>
    <property type="project" value="InterPro"/>
</dbReference>
<dbReference type="InterPro" id="IPR010982">
    <property type="entry name" value="Lambda_DNA-bd_dom_sf"/>
</dbReference>
<sequence>MKITSPKQLAIYLRDLRKTQKISQTDLASRVGIKQDTISKFEQNPDTTKIETFFKILSALNLELHVESKGENKRSQGWTEEW</sequence>
<dbReference type="InterPro" id="IPR001387">
    <property type="entry name" value="Cro/C1-type_HTH"/>
</dbReference>
<proteinExistence type="predicted"/>
<dbReference type="PROSITE" id="PS50943">
    <property type="entry name" value="HTH_CROC1"/>
    <property type="match status" value="1"/>
</dbReference>
<dbReference type="SUPFAM" id="SSF47413">
    <property type="entry name" value="lambda repressor-like DNA-binding domains"/>
    <property type="match status" value="1"/>
</dbReference>
<dbReference type="CDD" id="cd00093">
    <property type="entry name" value="HTH_XRE"/>
    <property type="match status" value="1"/>
</dbReference>
<dbReference type="Pfam" id="PF01381">
    <property type="entry name" value="HTH_3"/>
    <property type="match status" value="1"/>
</dbReference>
<feature type="domain" description="HTH cro/C1-type" evidence="1">
    <location>
        <begin position="13"/>
        <end position="64"/>
    </location>
</feature>
<reference evidence="2" key="1">
    <citation type="submission" date="2024-07" db="EMBL/GenBank/DDBJ databases">
        <authorList>
            <person name="Biller S.J."/>
        </authorList>
    </citation>
    <scope>NUCLEOTIDE SEQUENCE</scope>
    <source>
        <strain evidence="2">WC2420</strain>
    </source>
</reference>
<gene>
    <name evidence="2" type="primary">hipB</name>
    <name evidence="2" type="ORF">AB3G37_00985</name>
</gene>
<dbReference type="AlphaFoldDB" id="A0AB39VR99"/>
<dbReference type="EMBL" id="CP165628">
    <property type="protein sequence ID" value="XDU72736.1"/>
    <property type="molecule type" value="Genomic_DNA"/>
</dbReference>
<dbReference type="SMART" id="SM00530">
    <property type="entry name" value="HTH_XRE"/>
    <property type="match status" value="1"/>
</dbReference>
<accession>A0AB39VR99</accession>
<evidence type="ECO:0000313" key="2">
    <source>
        <dbReference type="EMBL" id="XDU72736.1"/>
    </source>
</evidence>
<evidence type="ECO:0000259" key="1">
    <source>
        <dbReference type="PROSITE" id="PS50943"/>
    </source>
</evidence>
<organism evidence="2">
    <name type="scientific">Rouxiella sp. WC2420</name>
    <dbReference type="NCBI Taxonomy" id="3234145"/>
    <lineage>
        <taxon>Bacteria</taxon>
        <taxon>Pseudomonadati</taxon>
        <taxon>Pseudomonadota</taxon>
        <taxon>Gammaproteobacteria</taxon>
        <taxon>Enterobacterales</taxon>
        <taxon>Yersiniaceae</taxon>
        <taxon>Rouxiella</taxon>
    </lineage>
</organism>
<dbReference type="Gene3D" id="1.10.260.40">
    <property type="entry name" value="lambda repressor-like DNA-binding domains"/>
    <property type="match status" value="1"/>
</dbReference>
<name>A0AB39VR99_9GAMM</name>